<evidence type="ECO:0000313" key="6">
    <source>
        <dbReference type="Proteomes" id="UP000198697"/>
    </source>
</evidence>
<gene>
    <name evidence="5" type="ORF">SAMN04487998_2021</name>
</gene>
<accession>A0A1I0EW57</accession>
<feature type="domain" description="DUF4349" evidence="4">
    <location>
        <begin position="80"/>
        <end position="287"/>
    </location>
</feature>
<sequence length="299" mass="32863">MRIPILLWLSLTLSLLSCGNNQASMGEPAAEVAADTDGSADMEMAPASEEASVDKSIVSAAVAAPGQNNEPISATPAANRKLIYHATVRMKVADLARANQRMDSLTRAVGAFVEGASEEREDGEWRHEMKIRVAPARFQTLLAGLGRLGTVESKQLTTADVTAQHADITARLVAKRALEQRYRALLAKANKVADMLEIEQKMGEIREDIEATESRLRTLNDEVSYSTITLTYYQELSQRRPDAPVLSFGSRLLQSFYNGWELLTDLVLGLMEAWPLVLLVAAVVAAVRAWRRRRASRAK</sequence>
<evidence type="ECO:0000256" key="2">
    <source>
        <dbReference type="SAM" id="Phobius"/>
    </source>
</evidence>
<evidence type="ECO:0000256" key="3">
    <source>
        <dbReference type="SAM" id="SignalP"/>
    </source>
</evidence>
<proteinExistence type="predicted"/>
<keyword evidence="6" id="KW-1185">Reference proteome</keyword>
<protein>
    <recommendedName>
        <fullName evidence="4">DUF4349 domain-containing protein</fullName>
    </recommendedName>
</protein>
<feature type="coiled-coil region" evidence="1">
    <location>
        <begin position="195"/>
        <end position="222"/>
    </location>
</feature>
<dbReference type="AlphaFoldDB" id="A0A1I0EW57"/>
<keyword evidence="1" id="KW-0175">Coiled coil</keyword>
<dbReference type="InterPro" id="IPR025645">
    <property type="entry name" value="DUF4349"/>
</dbReference>
<keyword evidence="3" id="KW-0732">Signal</keyword>
<dbReference type="STRING" id="82805.SAMN04487998_2021"/>
<dbReference type="EMBL" id="FOHS01000002">
    <property type="protein sequence ID" value="SET49721.1"/>
    <property type="molecule type" value="Genomic_DNA"/>
</dbReference>
<name>A0A1I0EW57_9BACT</name>
<dbReference type="PROSITE" id="PS51257">
    <property type="entry name" value="PROKAR_LIPOPROTEIN"/>
    <property type="match status" value="1"/>
</dbReference>
<keyword evidence="2" id="KW-1133">Transmembrane helix</keyword>
<dbReference type="RefSeq" id="WP_092770967.1">
    <property type="nucleotide sequence ID" value="NZ_FOHS01000002.1"/>
</dbReference>
<feature type="chain" id="PRO_5011617541" description="DUF4349 domain-containing protein" evidence="3">
    <location>
        <begin position="24"/>
        <end position="299"/>
    </location>
</feature>
<evidence type="ECO:0000259" key="4">
    <source>
        <dbReference type="Pfam" id="PF14257"/>
    </source>
</evidence>
<keyword evidence="2" id="KW-0472">Membrane</keyword>
<organism evidence="5 6">
    <name type="scientific">Hymenobacter actinosclerus</name>
    <dbReference type="NCBI Taxonomy" id="82805"/>
    <lineage>
        <taxon>Bacteria</taxon>
        <taxon>Pseudomonadati</taxon>
        <taxon>Bacteroidota</taxon>
        <taxon>Cytophagia</taxon>
        <taxon>Cytophagales</taxon>
        <taxon>Hymenobacteraceae</taxon>
        <taxon>Hymenobacter</taxon>
    </lineage>
</organism>
<reference evidence="6" key="1">
    <citation type="submission" date="2016-10" db="EMBL/GenBank/DDBJ databases">
        <authorList>
            <person name="Varghese N."/>
            <person name="Submissions S."/>
        </authorList>
    </citation>
    <scope>NUCLEOTIDE SEQUENCE [LARGE SCALE GENOMIC DNA]</scope>
    <source>
        <strain evidence="6">DSM 15310</strain>
    </source>
</reference>
<evidence type="ECO:0000256" key="1">
    <source>
        <dbReference type="SAM" id="Coils"/>
    </source>
</evidence>
<keyword evidence="2" id="KW-0812">Transmembrane</keyword>
<dbReference type="OrthoDB" id="5381491at2"/>
<feature type="signal peptide" evidence="3">
    <location>
        <begin position="1"/>
        <end position="23"/>
    </location>
</feature>
<evidence type="ECO:0000313" key="5">
    <source>
        <dbReference type="EMBL" id="SET49721.1"/>
    </source>
</evidence>
<feature type="transmembrane region" description="Helical" evidence="2">
    <location>
        <begin position="273"/>
        <end position="290"/>
    </location>
</feature>
<dbReference type="Pfam" id="PF14257">
    <property type="entry name" value="DUF4349"/>
    <property type="match status" value="1"/>
</dbReference>
<dbReference type="Proteomes" id="UP000198697">
    <property type="component" value="Unassembled WGS sequence"/>
</dbReference>